<organism evidence="1">
    <name type="scientific">uncultured Spirochaetota bacterium</name>
    <dbReference type="NCBI Taxonomy" id="460511"/>
    <lineage>
        <taxon>Bacteria</taxon>
        <taxon>Pseudomonadati</taxon>
        <taxon>Spirochaetota</taxon>
        <taxon>environmental samples</taxon>
    </lineage>
</organism>
<sequence>MFSPERCRATSSGFKTVMRSIYLDSRVRDLRRQASAAPGFIERNPERDGSYGKIGITASDEVARSLWVGLERTAGDKGLRRPDP</sequence>
<protein>
    <submittedName>
        <fullName evidence="1">Uncharacterized protein</fullName>
    </submittedName>
</protein>
<gene>
    <name evidence="1" type="ORF">TRIP_E300129</name>
</gene>
<reference evidence="1" key="1">
    <citation type="submission" date="2018-07" db="EMBL/GenBank/DDBJ databases">
        <authorList>
            <consortium name="Genoscope - CEA"/>
            <person name="William W."/>
        </authorList>
    </citation>
    <scope>NUCLEOTIDE SEQUENCE</scope>
    <source>
        <strain evidence="1">IK1</strain>
    </source>
</reference>
<evidence type="ECO:0000313" key="1">
    <source>
        <dbReference type="EMBL" id="VBB40602.1"/>
    </source>
</evidence>
<proteinExistence type="predicted"/>
<dbReference type="AlphaFoldDB" id="A0A652ZXV4"/>
<accession>A0A652ZXV4</accession>
<name>A0A652ZXV4_9SPIR</name>
<dbReference type="EMBL" id="UPXP01000024">
    <property type="protein sequence ID" value="VBB40602.1"/>
    <property type="molecule type" value="Genomic_DNA"/>
</dbReference>